<accession>A0A2T0BMJ6</accession>
<dbReference type="InterPro" id="IPR015797">
    <property type="entry name" value="NUDIX_hydrolase-like_dom_sf"/>
</dbReference>
<dbReference type="Proteomes" id="UP000237798">
    <property type="component" value="Unassembled WGS sequence"/>
</dbReference>
<dbReference type="PANTHER" id="PTHR11839:SF18">
    <property type="entry name" value="NUDIX HYDROLASE DOMAIN-CONTAINING PROTEIN"/>
    <property type="match status" value="1"/>
</dbReference>
<dbReference type="InterPro" id="IPR000086">
    <property type="entry name" value="NUDIX_hydrolase_dom"/>
</dbReference>
<dbReference type="SUPFAM" id="SSF55811">
    <property type="entry name" value="Nudix"/>
    <property type="match status" value="1"/>
</dbReference>
<proteinExistence type="predicted"/>
<dbReference type="GO" id="GO:0005829">
    <property type="term" value="C:cytosol"/>
    <property type="evidence" value="ECO:0007669"/>
    <property type="project" value="TreeGrafter"/>
</dbReference>
<protein>
    <submittedName>
        <fullName evidence="4">ADP-ribose pyrophosphatase</fullName>
        <ecNumber evidence="4">3.6.1.13</ecNumber>
    </submittedName>
</protein>
<evidence type="ECO:0000256" key="1">
    <source>
        <dbReference type="ARBA" id="ARBA00001946"/>
    </source>
</evidence>
<dbReference type="Gene3D" id="3.90.79.10">
    <property type="entry name" value="Nucleoside Triphosphate Pyrophosphohydrolase"/>
    <property type="match status" value="1"/>
</dbReference>
<dbReference type="RefSeq" id="WP_106009509.1">
    <property type="nucleotide sequence ID" value="NZ_JALCPJ010000018.1"/>
</dbReference>
<dbReference type="PANTHER" id="PTHR11839">
    <property type="entry name" value="UDP/ADP-SUGAR PYROPHOSPHATASE"/>
    <property type="match status" value="1"/>
</dbReference>
<dbReference type="GO" id="GO:0047631">
    <property type="term" value="F:ADP-ribose diphosphatase activity"/>
    <property type="evidence" value="ECO:0007669"/>
    <property type="project" value="UniProtKB-EC"/>
</dbReference>
<evidence type="ECO:0000313" key="4">
    <source>
        <dbReference type="EMBL" id="PRR85086.1"/>
    </source>
</evidence>
<keyword evidence="5" id="KW-1185">Reference proteome</keyword>
<gene>
    <name evidence="4" type="primary">nudF_2</name>
    <name evidence="4" type="ORF">CLLU_19140</name>
</gene>
<dbReference type="GO" id="GO:0019693">
    <property type="term" value="P:ribose phosphate metabolic process"/>
    <property type="evidence" value="ECO:0007669"/>
    <property type="project" value="TreeGrafter"/>
</dbReference>
<feature type="domain" description="Nudix hydrolase" evidence="3">
    <location>
        <begin position="49"/>
        <end position="101"/>
    </location>
</feature>
<dbReference type="Pfam" id="PF00293">
    <property type="entry name" value="NUDIX"/>
    <property type="match status" value="1"/>
</dbReference>
<dbReference type="OrthoDB" id="9788922at2"/>
<dbReference type="EC" id="3.6.1.13" evidence="4"/>
<comment type="caution">
    <text evidence="4">The sequence shown here is derived from an EMBL/GenBank/DDBJ whole genome shotgun (WGS) entry which is preliminary data.</text>
</comment>
<keyword evidence="2 4" id="KW-0378">Hydrolase</keyword>
<name>A0A2T0BMJ6_9CLOT</name>
<dbReference type="CDD" id="cd18888">
    <property type="entry name" value="NUDIX_ADPRase_Nudt5"/>
    <property type="match status" value="1"/>
</dbReference>
<dbReference type="EMBL" id="PVXP01000024">
    <property type="protein sequence ID" value="PRR85086.1"/>
    <property type="molecule type" value="Genomic_DNA"/>
</dbReference>
<sequence length="184" mass="20811">MKKISQKTLYKGDWIKLEEITYRGKNQEQLKWESIERTNTVNTVVIMGRMVPSNRYVLIKQYRPAIDGYVIGFPAGLVESGSLPENALRELKEETGYTGKVKSVGLSLYSNAALLTDKVRVAKVEIDENLPENKNPKQQLEAAEDIQVITLKKDEMKNFFLKEQASGTAIAMGPWYAFFGMEGI</sequence>
<organism evidence="4 5">
    <name type="scientific">Clostridium luticellarii</name>
    <dbReference type="NCBI Taxonomy" id="1691940"/>
    <lineage>
        <taxon>Bacteria</taxon>
        <taxon>Bacillati</taxon>
        <taxon>Bacillota</taxon>
        <taxon>Clostridia</taxon>
        <taxon>Eubacteriales</taxon>
        <taxon>Clostridiaceae</taxon>
        <taxon>Clostridium</taxon>
    </lineage>
</organism>
<comment type="cofactor">
    <cofactor evidence="1">
        <name>Mg(2+)</name>
        <dbReference type="ChEBI" id="CHEBI:18420"/>
    </cofactor>
</comment>
<evidence type="ECO:0000313" key="5">
    <source>
        <dbReference type="Proteomes" id="UP000237798"/>
    </source>
</evidence>
<reference evidence="4 5" key="1">
    <citation type="submission" date="2018-03" db="EMBL/GenBank/DDBJ databases">
        <title>Genome sequence of Clostridium luticellarii DSM 29923.</title>
        <authorList>
            <person name="Poehlein A."/>
            <person name="Daniel R."/>
        </authorList>
    </citation>
    <scope>NUCLEOTIDE SEQUENCE [LARGE SCALE GENOMIC DNA]</scope>
    <source>
        <strain evidence="4 5">DSM 29923</strain>
    </source>
</reference>
<dbReference type="AlphaFoldDB" id="A0A2T0BMJ6"/>
<evidence type="ECO:0000256" key="2">
    <source>
        <dbReference type="ARBA" id="ARBA00022801"/>
    </source>
</evidence>
<dbReference type="GO" id="GO:0006753">
    <property type="term" value="P:nucleoside phosphate metabolic process"/>
    <property type="evidence" value="ECO:0007669"/>
    <property type="project" value="TreeGrafter"/>
</dbReference>
<evidence type="ECO:0000259" key="3">
    <source>
        <dbReference type="Pfam" id="PF00293"/>
    </source>
</evidence>